<evidence type="ECO:0000259" key="9">
    <source>
        <dbReference type="Pfam" id="PF02771"/>
    </source>
</evidence>
<organism evidence="10">
    <name type="scientific">uncultured Thermomicrobiales bacterium</name>
    <dbReference type="NCBI Taxonomy" id="1645740"/>
    <lineage>
        <taxon>Bacteria</taxon>
        <taxon>Pseudomonadati</taxon>
        <taxon>Thermomicrobiota</taxon>
        <taxon>Thermomicrobia</taxon>
        <taxon>Thermomicrobiales</taxon>
        <taxon>environmental samples</taxon>
    </lineage>
</organism>
<proteinExistence type="inferred from homology"/>
<evidence type="ECO:0000256" key="3">
    <source>
        <dbReference type="ARBA" id="ARBA00022630"/>
    </source>
</evidence>
<dbReference type="FunFam" id="2.40.110.10:FF:000001">
    <property type="entry name" value="Acyl-CoA dehydrogenase, mitochondrial"/>
    <property type="match status" value="1"/>
</dbReference>
<evidence type="ECO:0000313" key="10">
    <source>
        <dbReference type="EMBL" id="CAA9555958.1"/>
    </source>
</evidence>
<dbReference type="InterPro" id="IPR006089">
    <property type="entry name" value="Acyl-CoA_DH_CS"/>
</dbReference>
<keyword evidence="3 6" id="KW-0285">Flavoprotein</keyword>
<dbReference type="Pfam" id="PF02770">
    <property type="entry name" value="Acyl-CoA_dh_M"/>
    <property type="match status" value="1"/>
</dbReference>
<evidence type="ECO:0000256" key="5">
    <source>
        <dbReference type="ARBA" id="ARBA00023002"/>
    </source>
</evidence>
<dbReference type="PANTHER" id="PTHR43884">
    <property type="entry name" value="ACYL-COA DEHYDROGENASE"/>
    <property type="match status" value="1"/>
</dbReference>
<name>A0A6J4UR76_9BACT</name>
<gene>
    <name evidence="10" type="ORF">AVDCRST_MAG87-1205</name>
</gene>
<dbReference type="PANTHER" id="PTHR43884:SF12">
    <property type="entry name" value="ISOVALERYL-COA DEHYDROGENASE, MITOCHONDRIAL-RELATED"/>
    <property type="match status" value="1"/>
</dbReference>
<feature type="domain" description="Acyl-CoA oxidase/dehydrogenase middle" evidence="8">
    <location>
        <begin position="123"/>
        <end position="217"/>
    </location>
</feature>
<dbReference type="AlphaFoldDB" id="A0A6J4UR76"/>
<dbReference type="PIRSF" id="PIRSF016578">
    <property type="entry name" value="HsaA"/>
    <property type="match status" value="1"/>
</dbReference>
<keyword evidence="5 6" id="KW-0560">Oxidoreductase</keyword>
<accession>A0A6J4UR76</accession>
<dbReference type="SUPFAM" id="SSF56645">
    <property type="entry name" value="Acyl-CoA dehydrogenase NM domain-like"/>
    <property type="match status" value="1"/>
</dbReference>
<evidence type="ECO:0000256" key="1">
    <source>
        <dbReference type="ARBA" id="ARBA00001974"/>
    </source>
</evidence>
<dbReference type="InterPro" id="IPR009075">
    <property type="entry name" value="AcylCo_DH/oxidase_C"/>
</dbReference>
<dbReference type="FunFam" id="1.10.540.10:FF:000002">
    <property type="entry name" value="Acyl-CoA dehydrogenase FadE19"/>
    <property type="match status" value="1"/>
</dbReference>
<dbReference type="GO" id="GO:0003995">
    <property type="term" value="F:acyl-CoA dehydrogenase activity"/>
    <property type="evidence" value="ECO:0007669"/>
    <property type="project" value="InterPro"/>
</dbReference>
<dbReference type="InterPro" id="IPR046373">
    <property type="entry name" value="Acyl-CoA_Oxase/DH_mid-dom_sf"/>
</dbReference>
<comment type="cofactor">
    <cofactor evidence="1 6">
        <name>FAD</name>
        <dbReference type="ChEBI" id="CHEBI:57692"/>
    </cofactor>
</comment>
<dbReference type="FunFam" id="1.20.140.10:FF:000011">
    <property type="entry name" value="Medium-chain specific acyl-CoA dehydrogenase, mitochondrial"/>
    <property type="match status" value="1"/>
</dbReference>
<protein>
    <submittedName>
        <fullName evidence="10">Acyl-CoA dehydrogenase</fullName>
    </submittedName>
</protein>
<dbReference type="InterPro" id="IPR013786">
    <property type="entry name" value="AcylCoA_DH/ox_N"/>
</dbReference>
<sequence length="403" mass="44326">MNFDLDDEQIQVRDMVREWATREVAPYIREWDAEGKVDRVIIDKLGESGVLGLPIPEAYGGLGLDYISLALACDELEYVDTSLRVIMSVHAGLNSLALLQWGTEEQKQRWLVPQAEGTRIATFGLTEAAAGTDAGAIESTAKRDGDSYVLNGSKMWISLGDIADHFLIFASVDRSLKHNGLTAFVLERGMPGFTTGTIKGKLGIRAGNTGELAFDNVRVPIENRIGEEGEGFKIAMSCIDQGRLTVAAGAVGLTRAALDASVSYAKQRQTFGQPIGRHQLVQQMIARMVDGLETSRLLVYRAAELKNQGIRNTRETSLAKWHACDVALQSADDAVQIHGSYGFSNEYPVERYLRNARGAVIYEGTRELHQIIQAEYALGYRQDKPLRMPQQPVTPLELTKVGV</sequence>
<evidence type="ECO:0000259" key="8">
    <source>
        <dbReference type="Pfam" id="PF02770"/>
    </source>
</evidence>
<keyword evidence="4 6" id="KW-0274">FAD</keyword>
<evidence type="ECO:0000256" key="4">
    <source>
        <dbReference type="ARBA" id="ARBA00022827"/>
    </source>
</evidence>
<dbReference type="InterPro" id="IPR006091">
    <property type="entry name" value="Acyl-CoA_Oxase/DH_mid-dom"/>
</dbReference>
<dbReference type="Gene3D" id="2.40.110.10">
    <property type="entry name" value="Butyryl-CoA Dehydrogenase, subunit A, domain 2"/>
    <property type="match status" value="1"/>
</dbReference>
<evidence type="ECO:0000256" key="6">
    <source>
        <dbReference type="RuleBase" id="RU362125"/>
    </source>
</evidence>
<dbReference type="InterPro" id="IPR037069">
    <property type="entry name" value="AcylCoA_DH/ox_N_sf"/>
</dbReference>
<dbReference type="EMBL" id="CADCWJ010000276">
    <property type="protein sequence ID" value="CAA9555958.1"/>
    <property type="molecule type" value="Genomic_DNA"/>
</dbReference>
<evidence type="ECO:0000259" key="7">
    <source>
        <dbReference type="Pfam" id="PF00441"/>
    </source>
</evidence>
<dbReference type="Pfam" id="PF02771">
    <property type="entry name" value="Acyl-CoA_dh_N"/>
    <property type="match status" value="1"/>
</dbReference>
<dbReference type="Pfam" id="PF00441">
    <property type="entry name" value="Acyl-CoA_dh_1"/>
    <property type="match status" value="1"/>
</dbReference>
<dbReference type="PROSITE" id="PS00072">
    <property type="entry name" value="ACYL_COA_DH_1"/>
    <property type="match status" value="1"/>
</dbReference>
<evidence type="ECO:0000256" key="2">
    <source>
        <dbReference type="ARBA" id="ARBA00009347"/>
    </source>
</evidence>
<reference evidence="10" key="1">
    <citation type="submission" date="2020-02" db="EMBL/GenBank/DDBJ databases">
        <authorList>
            <person name="Meier V. D."/>
        </authorList>
    </citation>
    <scope>NUCLEOTIDE SEQUENCE</scope>
    <source>
        <strain evidence="10">AVDCRST_MAG87</strain>
    </source>
</reference>
<dbReference type="InterPro" id="IPR036250">
    <property type="entry name" value="AcylCo_DH-like_C"/>
</dbReference>
<feature type="domain" description="Acyl-CoA dehydrogenase/oxidase C-terminal" evidence="7">
    <location>
        <begin position="229"/>
        <end position="375"/>
    </location>
</feature>
<comment type="similarity">
    <text evidence="2 6">Belongs to the acyl-CoA dehydrogenase family.</text>
</comment>
<dbReference type="GO" id="GO:0050660">
    <property type="term" value="F:flavin adenine dinucleotide binding"/>
    <property type="evidence" value="ECO:0007669"/>
    <property type="project" value="InterPro"/>
</dbReference>
<dbReference type="Gene3D" id="1.10.540.10">
    <property type="entry name" value="Acyl-CoA dehydrogenase/oxidase, N-terminal domain"/>
    <property type="match status" value="1"/>
</dbReference>
<dbReference type="Gene3D" id="1.20.140.10">
    <property type="entry name" value="Butyryl-CoA Dehydrogenase, subunit A, domain 3"/>
    <property type="match status" value="1"/>
</dbReference>
<feature type="domain" description="Acyl-CoA dehydrogenase/oxidase N-terminal" evidence="9">
    <location>
        <begin position="7"/>
        <end position="117"/>
    </location>
</feature>
<dbReference type="InterPro" id="IPR009100">
    <property type="entry name" value="AcylCoA_DH/oxidase_NM_dom_sf"/>
</dbReference>
<dbReference type="PROSITE" id="PS00073">
    <property type="entry name" value="ACYL_COA_DH_2"/>
    <property type="match status" value="1"/>
</dbReference>
<dbReference type="SUPFAM" id="SSF47203">
    <property type="entry name" value="Acyl-CoA dehydrogenase C-terminal domain-like"/>
    <property type="match status" value="1"/>
</dbReference>